<reference evidence="10" key="1">
    <citation type="submission" date="2018-02" db="EMBL/GenBank/DDBJ databases">
        <title>Genome sequence of Desulfocucumis palustris strain NAW-5.</title>
        <authorList>
            <person name="Watanabe M."/>
            <person name="Kojima H."/>
            <person name="Fukui M."/>
        </authorList>
    </citation>
    <scope>NUCLEOTIDE SEQUENCE [LARGE SCALE GENOMIC DNA]</scope>
    <source>
        <strain evidence="10">NAW-5</strain>
    </source>
</reference>
<keyword evidence="5" id="KW-0408">Iron</keyword>
<organism evidence="9 10">
    <name type="scientific">Desulfocucumis palustris</name>
    <dbReference type="NCBI Taxonomy" id="1898651"/>
    <lineage>
        <taxon>Bacteria</taxon>
        <taxon>Bacillati</taxon>
        <taxon>Bacillota</taxon>
        <taxon>Clostridia</taxon>
        <taxon>Eubacteriales</taxon>
        <taxon>Desulfocucumaceae</taxon>
        <taxon>Desulfocucumis</taxon>
    </lineage>
</organism>
<evidence type="ECO:0000313" key="9">
    <source>
        <dbReference type="EMBL" id="GBF33444.1"/>
    </source>
</evidence>
<dbReference type="Gene3D" id="3.20.20.70">
    <property type="entry name" value="Aldolase class I"/>
    <property type="match status" value="1"/>
</dbReference>
<comment type="cofactor">
    <cofactor evidence="1">
        <name>[4Fe-4S] cluster</name>
        <dbReference type="ChEBI" id="CHEBI:49883"/>
    </cofactor>
</comment>
<dbReference type="InterPro" id="IPR023885">
    <property type="entry name" value="4Fe4S-binding_SPASM_dom"/>
</dbReference>
<evidence type="ECO:0000313" key="10">
    <source>
        <dbReference type="Proteomes" id="UP000239549"/>
    </source>
</evidence>
<dbReference type="Pfam" id="PF04055">
    <property type="entry name" value="Radical_SAM"/>
    <property type="match status" value="1"/>
</dbReference>
<dbReference type="Proteomes" id="UP000239549">
    <property type="component" value="Unassembled WGS sequence"/>
</dbReference>
<dbReference type="SUPFAM" id="SSF102114">
    <property type="entry name" value="Radical SAM enzymes"/>
    <property type="match status" value="1"/>
</dbReference>
<keyword evidence="4" id="KW-0479">Metal-binding</keyword>
<dbReference type="GO" id="GO:0046872">
    <property type="term" value="F:metal ion binding"/>
    <property type="evidence" value="ECO:0007669"/>
    <property type="project" value="UniProtKB-KW"/>
</dbReference>
<dbReference type="PANTHER" id="PTHR11228:SF35">
    <property type="entry name" value="MOLYBDENUM COFACTOR BIOSYNTHESIS PROTEIN A-RELATED"/>
    <property type="match status" value="1"/>
</dbReference>
<feature type="domain" description="4Fe4S-binding SPASM" evidence="8">
    <location>
        <begin position="248"/>
        <end position="313"/>
    </location>
</feature>
<dbReference type="AlphaFoldDB" id="A0A2L2XBT2"/>
<evidence type="ECO:0000256" key="2">
    <source>
        <dbReference type="ARBA" id="ARBA00022485"/>
    </source>
</evidence>
<dbReference type="SFLD" id="SFLDS00029">
    <property type="entry name" value="Radical_SAM"/>
    <property type="match status" value="1"/>
</dbReference>
<comment type="caution">
    <text evidence="9">The sequence shown here is derived from an EMBL/GenBank/DDBJ whole genome shotgun (WGS) entry which is preliminary data.</text>
</comment>
<keyword evidence="2" id="KW-0004">4Fe-4S</keyword>
<dbReference type="EMBL" id="BFAV01000102">
    <property type="protein sequence ID" value="GBF33444.1"/>
    <property type="molecule type" value="Genomic_DNA"/>
</dbReference>
<dbReference type="PANTHER" id="PTHR11228">
    <property type="entry name" value="RADICAL SAM DOMAIN PROTEIN"/>
    <property type="match status" value="1"/>
</dbReference>
<dbReference type="InterPro" id="IPR034391">
    <property type="entry name" value="AdoMet-like_SPASM_containing"/>
</dbReference>
<keyword evidence="10" id="KW-1185">Reference proteome</keyword>
<dbReference type="InterPro" id="IPR007197">
    <property type="entry name" value="rSAM"/>
</dbReference>
<proteinExistence type="predicted"/>
<dbReference type="RefSeq" id="WP_104371843.1">
    <property type="nucleotide sequence ID" value="NZ_BFAV01000102.1"/>
</dbReference>
<sequence>MGGKIVTGVTPGGKRTVLGEALPLAAPFLIQIFPVYGCNFRCGYCLHALPRERHGYISDKTFLDMPLYKKCIDDLADFKAKLKMLRFAGIGEPLLHRNIAQMVDYAKTKDIADSIDIVTNGVLLDEQLSLALIAAGLDRLRISIQGISGEKYGTLAGIKINFNRFLKKLDFFFQNRGKTRVHIKIIDCALSGESEEKLFFDIFEGVCDTIAVEHLTPTVKGIDYKRLAGGKALNVTQSGNCMAETAICPQPFYMLQINPDGAVVPCCSMSYPGVFGNAAEQTVPEIWKGPKLAGFRRLLLDGVENAGPVCSGCSLFKYGIFPEDILDPYAGRLKSLY</sequence>
<name>A0A2L2XBT2_9FIRM</name>
<evidence type="ECO:0000259" key="8">
    <source>
        <dbReference type="Pfam" id="PF13186"/>
    </source>
</evidence>
<dbReference type="Pfam" id="PF13186">
    <property type="entry name" value="SPASM"/>
    <property type="match status" value="1"/>
</dbReference>
<dbReference type="SFLD" id="SFLDG01067">
    <property type="entry name" value="SPASM/twitch_domain_containing"/>
    <property type="match status" value="1"/>
</dbReference>
<dbReference type="CDD" id="cd21109">
    <property type="entry name" value="SPASM"/>
    <property type="match status" value="1"/>
</dbReference>
<gene>
    <name evidence="9" type="ORF">DCCM_2545</name>
</gene>
<evidence type="ECO:0000256" key="4">
    <source>
        <dbReference type="ARBA" id="ARBA00022723"/>
    </source>
</evidence>
<accession>A0A2L2XBT2</accession>
<keyword evidence="3" id="KW-0949">S-adenosyl-L-methionine</keyword>
<dbReference type="GO" id="GO:0003824">
    <property type="term" value="F:catalytic activity"/>
    <property type="evidence" value="ECO:0007669"/>
    <property type="project" value="InterPro"/>
</dbReference>
<evidence type="ECO:0000256" key="3">
    <source>
        <dbReference type="ARBA" id="ARBA00022691"/>
    </source>
</evidence>
<dbReference type="InterPro" id="IPR013785">
    <property type="entry name" value="Aldolase_TIM"/>
</dbReference>
<dbReference type="OrthoDB" id="9782387at2"/>
<dbReference type="InterPro" id="IPR050377">
    <property type="entry name" value="Radical_SAM_PqqE_MftC-like"/>
</dbReference>
<evidence type="ECO:0000256" key="1">
    <source>
        <dbReference type="ARBA" id="ARBA00001966"/>
    </source>
</evidence>
<feature type="domain" description="Radical SAM core" evidence="7">
    <location>
        <begin position="34"/>
        <end position="193"/>
    </location>
</feature>
<dbReference type="InterPro" id="IPR058240">
    <property type="entry name" value="rSAM_sf"/>
</dbReference>
<protein>
    <submittedName>
        <fullName evidence="9">Radical SAM protein</fullName>
    </submittedName>
</protein>
<evidence type="ECO:0000259" key="7">
    <source>
        <dbReference type="Pfam" id="PF04055"/>
    </source>
</evidence>
<evidence type="ECO:0000256" key="6">
    <source>
        <dbReference type="ARBA" id="ARBA00023014"/>
    </source>
</evidence>
<dbReference type="CDD" id="cd01335">
    <property type="entry name" value="Radical_SAM"/>
    <property type="match status" value="1"/>
</dbReference>
<dbReference type="SFLD" id="SFLDG01387">
    <property type="entry name" value="BtrN-like_SPASM_domain_contain"/>
    <property type="match status" value="1"/>
</dbReference>
<keyword evidence="6" id="KW-0411">Iron-sulfur</keyword>
<evidence type="ECO:0000256" key="5">
    <source>
        <dbReference type="ARBA" id="ARBA00023004"/>
    </source>
</evidence>
<dbReference type="GO" id="GO:0051536">
    <property type="term" value="F:iron-sulfur cluster binding"/>
    <property type="evidence" value="ECO:0007669"/>
    <property type="project" value="UniProtKB-KW"/>
</dbReference>